<dbReference type="Gene3D" id="6.10.140.2220">
    <property type="match status" value="1"/>
</dbReference>
<accession>A0A0C3LZW9</accession>
<dbReference type="HOGENOM" id="CLU_041170_0_0_1"/>
<feature type="domain" description="MYND-type" evidence="6">
    <location>
        <begin position="255"/>
        <end position="307"/>
    </location>
</feature>
<keyword evidence="3" id="KW-0862">Zinc</keyword>
<evidence type="ECO:0000313" key="7">
    <source>
        <dbReference type="EMBL" id="KIO26937.1"/>
    </source>
</evidence>
<evidence type="ECO:0000256" key="5">
    <source>
        <dbReference type="SAM" id="MobiDB-lite"/>
    </source>
</evidence>
<evidence type="ECO:0000259" key="6">
    <source>
        <dbReference type="PROSITE" id="PS50865"/>
    </source>
</evidence>
<dbReference type="AlphaFoldDB" id="A0A0C3LZW9"/>
<keyword evidence="1" id="KW-0479">Metal-binding</keyword>
<keyword evidence="2 4" id="KW-0863">Zinc-finger</keyword>
<dbReference type="PROSITE" id="PS50865">
    <property type="entry name" value="ZF_MYND_2"/>
    <property type="match status" value="1"/>
</dbReference>
<sequence>MESFGGVKSDREKEPEKWNKEWETYLENKFKPLPSYPDLSFLSEFSSRVLGQGMLASMEEQRKELCILQKDLAGLVAGKREADHFDSKWLSMSPETRAEHILKGLVISSGAVADMDERRQWCPETTISFLQGDGGKRFLDLLNAVLDTPNGEVPSEELRTEPILVSHPVFDGIWHIGQPCPSGENEAARKVMQKHVSLSRNFYLSFFLWNTILNMYGRSQNYMAVKPPTSSKDSLKAVENLGDSADAYSGAGRACASCAKLAFQLPEGTNFLRCSKCIGVGRNVMYCNKECQLKDWKHGNPPHKTICGKPYAAPGEGPNPVPIQQSSTSNNIPPPDPGFIRSPELVNQLALLQDNPHITYVLTQPDPKPDHGVALQHTMGKMMFDVMKNRAIRNGDPRAVATMW</sequence>
<evidence type="ECO:0000256" key="3">
    <source>
        <dbReference type="ARBA" id="ARBA00022833"/>
    </source>
</evidence>
<protein>
    <recommendedName>
        <fullName evidence="6">MYND-type domain-containing protein</fullName>
    </recommendedName>
</protein>
<reference evidence="8" key="2">
    <citation type="submission" date="2015-01" db="EMBL/GenBank/DDBJ databases">
        <title>Evolutionary Origins and Diversification of the Mycorrhizal Mutualists.</title>
        <authorList>
            <consortium name="DOE Joint Genome Institute"/>
            <consortium name="Mycorrhizal Genomics Consortium"/>
            <person name="Kohler A."/>
            <person name="Kuo A."/>
            <person name="Nagy L.G."/>
            <person name="Floudas D."/>
            <person name="Copeland A."/>
            <person name="Barry K.W."/>
            <person name="Cichocki N."/>
            <person name="Veneault-Fourrey C."/>
            <person name="LaButti K."/>
            <person name="Lindquist E.A."/>
            <person name="Lipzen A."/>
            <person name="Lundell T."/>
            <person name="Morin E."/>
            <person name="Murat C."/>
            <person name="Riley R."/>
            <person name="Ohm R."/>
            <person name="Sun H."/>
            <person name="Tunlid A."/>
            <person name="Henrissat B."/>
            <person name="Grigoriev I.V."/>
            <person name="Hibbett D.S."/>
            <person name="Martin F."/>
        </authorList>
    </citation>
    <scope>NUCLEOTIDE SEQUENCE [LARGE SCALE GENOMIC DNA]</scope>
    <source>
        <strain evidence="8">MUT 4182</strain>
    </source>
</reference>
<dbReference type="GO" id="GO:0008270">
    <property type="term" value="F:zinc ion binding"/>
    <property type="evidence" value="ECO:0007669"/>
    <property type="project" value="UniProtKB-KW"/>
</dbReference>
<dbReference type="Proteomes" id="UP000054248">
    <property type="component" value="Unassembled WGS sequence"/>
</dbReference>
<reference evidence="7 8" key="1">
    <citation type="submission" date="2014-04" db="EMBL/GenBank/DDBJ databases">
        <authorList>
            <consortium name="DOE Joint Genome Institute"/>
            <person name="Kuo A."/>
            <person name="Girlanda M."/>
            <person name="Perotto S."/>
            <person name="Kohler A."/>
            <person name="Nagy L.G."/>
            <person name="Floudas D."/>
            <person name="Copeland A."/>
            <person name="Barry K.W."/>
            <person name="Cichocki N."/>
            <person name="Veneault-Fourrey C."/>
            <person name="LaButti K."/>
            <person name="Lindquist E.A."/>
            <person name="Lipzen A."/>
            <person name="Lundell T."/>
            <person name="Morin E."/>
            <person name="Murat C."/>
            <person name="Sun H."/>
            <person name="Tunlid A."/>
            <person name="Henrissat B."/>
            <person name="Grigoriev I.V."/>
            <person name="Hibbett D.S."/>
            <person name="Martin F."/>
            <person name="Nordberg H.P."/>
            <person name="Cantor M.N."/>
            <person name="Hua S.X."/>
        </authorList>
    </citation>
    <scope>NUCLEOTIDE SEQUENCE [LARGE SCALE GENOMIC DNA]</scope>
    <source>
        <strain evidence="7 8">MUT 4182</strain>
    </source>
</reference>
<evidence type="ECO:0000256" key="1">
    <source>
        <dbReference type="ARBA" id="ARBA00022723"/>
    </source>
</evidence>
<dbReference type="OrthoDB" id="3149405at2759"/>
<evidence type="ECO:0000256" key="2">
    <source>
        <dbReference type="ARBA" id="ARBA00022771"/>
    </source>
</evidence>
<name>A0A0C3LZW9_9AGAM</name>
<organism evidence="7 8">
    <name type="scientific">Tulasnella calospora MUT 4182</name>
    <dbReference type="NCBI Taxonomy" id="1051891"/>
    <lineage>
        <taxon>Eukaryota</taxon>
        <taxon>Fungi</taxon>
        <taxon>Dikarya</taxon>
        <taxon>Basidiomycota</taxon>
        <taxon>Agaricomycotina</taxon>
        <taxon>Agaricomycetes</taxon>
        <taxon>Cantharellales</taxon>
        <taxon>Tulasnellaceae</taxon>
        <taxon>Tulasnella</taxon>
    </lineage>
</organism>
<dbReference type="InterPro" id="IPR002893">
    <property type="entry name" value="Znf_MYND"/>
</dbReference>
<feature type="compositionally biased region" description="Polar residues" evidence="5">
    <location>
        <begin position="322"/>
        <end position="331"/>
    </location>
</feature>
<evidence type="ECO:0000256" key="4">
    <source>
        <dbReference type="PROSITE-ProRule" id="PRU00134"/>
    </source>
</evidence>
<keyword evidence="8" id="KW-1185">Reference proteome</keyword>
<evidence type="ECO:0000313" key="8">
    <source>
        <dbReference type="Proteomes" id="UP000054248"/>
    </source>
</evidence>
<feature type="region of interest" description="Disordered" evidence="5">
    <location>
        <begin position="312"/>
        <end position="340"/>
    </location>
</feature>
<dbReference type="Pfam" id="PF01753">
    <property type="entry name" value="zf-MYND"/>
    <property type="match status" value="1"/>
</dbReference>
<dbReference type="EMBL" id="KN823016">
    <property type="protein sequence ID" value="KIO26937.1"/>
    <property type="molecule type" value="Genomic_DNA"/>
</dbReference>
<gene>
    <name evidence="7" type="ORF">M407DRAFT_23763</name>
</gene>
<dbReference type="SUPFAM" id="SSF144232">
    <property type="entry name" value="HIT/MYND zinc finger-like"/>
    <property type="match status" value="1"/>
</dbReference>
<proteinExistence type="predicted"/>